<feature type="coiled-coil region" evidence="12">
    <location>
        <begin position="931"/>
        <end position="958"/>
    </location>
</feature>
<dbReference type="GO" id="GO:0005829">
    <property type="term" value="C:cytosol"/>
    <property type="evidence" value="ECO:0007669"/>
    <property type="project" value="TreeGrafter"/>
</dbReference>
<protein>
    <recommendedName>
        <fullName evidence="12">Valine--tRNA ligase</fullName>
        <ecNumber evidence="12">6.1.1.9</ecNumber>
    </recommendedName>
    <alternativeName>
        <fullName evidence="12">Valyl-tRNA synthetase</fullName>
        <shortName evidence="12">ValRS</shortName>
    </alternativeName>
</protein>
<evidence type="ECO:0000256" key="8">
    <source>
        <dbReference type="ARBA" id="ARBA00023054"/>
    </source>
</evidence>
<evidence type="ECO:0000256" key="3">
    <source>
        <dbReference type="ARBA" id="ARBA00022490"/>
    </source>
</evidence>
<dbReference type="EC" id="6.1.1.9" evidence="12"/>
<feature type="short sequence motif" description="'HIGH' region" evidence="12">
    <location>
        <begin position="41"/>
        <end position="51"/>
    </location>
</feature>
<dbReference type="SUPFAM" id="SSF47323">
    <property type="entry name" value="Anticodon-binding domain of a subclass of class I aminoacyl-tRNA synthetases"/>
    <property type="match status" value="1"/>
</dbReference>
<dbReference type="KEGG" id="gbi:PG2T_02270"/>
<comment type="subcellular location">
    <subcellularLocation>
        <location evidence="1 12">Cytoplasm</location>
    </subcellularLocation>
</comment>
<comment type="function">
    <text evidence="12">Catalyzes the attachment of valine to tRNA(Val). As ValRS can inadvertently accommodate and process structurally similar amino acids such as threonine, to avoid such errors, it has a 'posttransfer' editing activity that hydrolyzes mischarged Thr-tRNA(Val) in a tRNA-dependent manner.</text>
</comment>
<feature type="short sequence motif" description="'KMSKS' region" evidence="12">
    <location>
        <begin position="600"/>
        <end position="604"/>
    </location>
</feature>
<dbReference type="InterPro" id="IPR037118">
    <property type="entry name" value="Val-tRNA_synth_C_sf"/>
</dbReference>
<comment type="similarity">
    <text evidence="11 12">Belongs to the class-I aminoacyl-tRNA synthetase family. ValS type 1 subfamily.</text>
</comment>
<dbReference type="InterPro" id="IPR010978">
    <property type="entry name" value="tRNA-bd_arm"/>
</dbReference>
<dbReference type="HAMAP" id="MF_02004">
    <property type="entry name" value="Val_tRNA_synth_type1"/>
    <property type="match status" value="1"/>
</dbReference>
<dbReference type="InterPro" id="IPR002303">
    <property type="entry name" value="Valyl-tRNA_ligase"/>
</dbReference>
<dbReference type="CDD" id="cd00817">
    <property type="entry name" value="ValRS_core"/>
    <property type="match status" value="1"/>
</dbReference>
<dbReference type="SUPFAM" id="SSF52374">
    <property type="entry name" value="Nucleotidylyl transferase"/>
    <property type="match status" value="1"/>
</dbReference>
<dbReference type="Pfam" id="PF00133">
    <property type="entry name" value="tRNA-synt_1"/>
    <property type="match status" value="1"/>
</dbReference>
<dbReference type="InterPro" id="IPR009080">
    <property type="entry name" value="tRNAsynth_Ia_anticodon-bd"/>
</dbReference>
<dbReference type="GO" id="GO:0004832">
    <property type="term" value="F:valine-tRNA ligase activity"/>
    <property type="evidence" value="ECO:0007669"/>
    <property type="project" value="UniProtKB-UniRule"/>
</dbReference>
<dbReference type="InterPro" id="IPR014729">
    <property type="entry name" value="Rossmann-like_a/b/a_fold"/>
</dbReference>
<dbReference type="NCBIfam" id="TIGR00422">
    <property type="entry name" value="valS"/>
    <property type="match status" value="1"/>
</dbReference>
<keyword evidence="17" id="KW-1185">Reference proteome</keyword>
<dbReference type="SUPFAM" id="SSF46589">
    <property type="entry name" value="tRNA-binding arm"/>
    <property type="match status" value="1"/>
</dbReference>
<keyword evidence="9 12" id="KW-0030">Aminoacyl-tRNA synthetase</keyword>
<dbReference type="Pfam" id="PF10458">
    <property type="entry name" value="Val_tRNA-synt_C"/>
    <property type="match status" value="1"/>
</dbReference>
<dbReference type="FunCoup" id="A0A1B1YQW3">
    <property type="interactions" value="544"/>
</dbReference>
<sequence length="1002" mass="112252">MDKNYDPAAIEQRWYDQWERAGHFKPSGTGEDPFCIVIPPPNVTGSLHMGHAFNNTVMDLLIRHARMQGRDTLWQVGTDHAGIATQMVVERQLAAAGQSRHDLGREAFLERVWQWKAESGGAITRQLRRLGASCDWSRERFTMDAGLSKAVSEVFVRLHEDGLIYRGKRLVNWDPVLRTAVSDLEVVSEEEPGHLWHIRYPLADGSGYLTVATTRPETLLGDAAVAVHPDDERYRHLIGKALQLPLCDRQIPVIADDYVDPAFGTGCLKITPAHDFNDYQVWLRHRDEPVFATLPNGGLINVLTEDAQIKELRADDLKLGPPDEDGLRMHSGAPLEGAWTIELIPQKYRGLDRYAARQQIVADLGAAGLLEAVKEHRHAVPRGDRSGAVLEPYLTDQWYVDLTRETRQDGKPGPGGLVAITRPALEAVRSRNIKLIPDNWEKTYAQWLENIQDWCISRQIWWGHRIPVWYDLDGKDYAGNDEADVRARHNLAADLPLSQDEDVLDTWFSSALWPFSTLGWPDRTLQLKRYYPTDVLVTGFDIIFFWVARMVMMGLVMRPADADADADVVVDPDVDVGIDDNVPFRTVYVHGLVRDHEGQKMSKSKGNVLDPLDIIDGVDLDTLIAKRTAGLMQPQMAKKIEQATRKQFPQGIPAYGTDALRFTFASQATLGRDIKFDLARCEGYRNFCTKLWNAARFVLMNTEGMPPLPAEPVRYGPAERWIRRCLAETITKVDAAIAEYRLDYVASALYEFAWGGYCDWYIELAKPVLQEPDADPAHTLGVRRTLVEVLEALLRLAHPLIPFITEEIWQQVAPRAGKKGDTIMLAAWPLALDFDQDAEETAEAVAQIGLLVEVVRAVRNLRAELNLPPGQPVPVLLSGDGDVRTRLESNEHLLRRLARVASVEWVTDAAAPQAAMALVGDLTVRLPLEGLVDASAEMDRLGREIVKLEQAITRAEARLANPAFVDKAPQDVVDTERARLAEFAEQRATLVAQRERMAALAG</sequence>
<keyword evidence="7 12" id="KW-0648">Protein biosynthesis</keyword>
<dbReference type="STRING" id="1810504.PG2T_02270"/>
<evidence type="ECO:0000256" key="6">
    <source>
        <dbReference type="ARBA" id="ARBA00022840"/>
    </source>
</evidence>
<evidence type="ECO:0000256" key="5">
    <source>
        <dbReference type="ARBA" id="ARBA00022741"/>
    </source>
</evidence>
<evidence type="ECO:0000313" key="16">
    <source>
        <dbReference type="EMBL" id="ANX03127.1"/>
    </source>
</evidence>
<dbReference type="Proteomes" id="UP000092952">
    <property type="component" value="Chromosome"/>
</dbReference>
<evidence type="ECO:0000256" key="2">
    <source>
        <dbReference type="ARBA" id="ARBA00011245"/>
    </source>
</evidence>
<dbReference type="GO" id="GO:0006438">
    <property type="term" value="P:valyl-tRNA aminoacylation"/>
    <property type="evidence" value="ECO:0007669"/>
    <property type="project" value="UniProtKB-UniRule"/>
</dbReference>
<evidence type="ECO:0000256" key="11">
    <source>
        <dbReference type="ARBA" id="ARBA00060830"/>
    </source>
</evidence>
<evidence type="ECO:0000313" key="17">
    <source>
        <dbReference type="Proteomes" id="UP000092952"/>
    </source>
</evidence>
<keyword evidence="5 12" id="KW-0547">Nucleotide-binding</keyword>
<dbReference type="OrthoDB" id="9810365at2"/>
<dbReference type="EMBL" id="CP014671">
    <property type="protein sequence ID" value="ANX03127.1"/>
    <property type="molecule type" value="Genomic_DNA"/>
</dbReference>
<feature type="domain" description="Valyl-tRNA synthetase tRNA-binding arm" evidence="15">
    <location>
        <begin position="935"/>
        <end position="997"/>
    </location>
</feature>
<dbReference type="InterPro" id="IPR013155">
    <property type="entry name" value="M/V/L/I-tRNA-synth_anticd-bd"/>
</dbReference>
<dbReference type="InterPro" id="IPR019499">
    <property type="entry name" value="Val-tRNA_synth_tRNA-bd"/>
</dbReference>
<dbReference type="GO" id="GO:0002161">
    <property type="term" value="F:aminoacyl-tRNA deacylase activity"/>
    <property type="evidence" value="ECO:0007669"/>
    <property type="project" value="InterPro"/>
</dbReference>
<evidence type="ECO:0000256" key="7">
    <source>
        <dbReference type="ARBA" id="ARBA00022917"/>
    </source>
</evidence>
<keyword evidence="8 12" id="KW-0175">Coiled coil</keyword>
<organism evidence="16 17">
    <name type="scientific">Immundisolibacter cernigliae</name>
    <dbReference type="NCBI Taxonomy" id="1810504"/>
    <lineage>
        <taxon>Bacteria</taxon>
        <taxon>Pseudomonadati</taxon>
        <taxon>Pseudomonadota</taxon>
        <taxon>Gammaproteobacteria</taxon>
        <taxon>Immundisolibacterales</taxon>
        <taxon>Immundisolibacteraceae</taxon>
        <taxon>Immundisolibacter</taxon>
    </lineage>
</organism>
<feature type="binding site" evidence="12">
    <location>
        <position position="603"/>
    </location>
    <ligand>
        <name>ATP</name>
        <dbReference type="ChEBI" id="CHEBI:30616"/>
    </ligand>
</feature>
<evidence type="ECO:0000256" key="10">
    <source>
        <dbReference type="ARBA" id="ARBA00047552"/>
    </source>
</evidence>
<dbReference type="Gene3D" id="1.10.287.380">
    <property type="entry name" value="Valyl-tRNA synthetase, C-terminal domain"/>
    <property type="match status" value="1"/>
</dbReference>
<dbReference type="CDD" id="cd07962">
    <property type="entry name" value="Anticodon_Ia_Val"/>
    <property type="match status" value="1"/>
</dbReference>
<comment type="domain">
    <text evidence="12">ValRS has two distinct active sites: one for aminoacylation and one for editing. The misactivated threonine is translocated from the active site to the editing site.</text>
</comment>
<dbReference type="PANTHER" id="PTHR11946">
    <property type="entry name" value="VALYL-TRNA SYNTHETASES"/>
    <property type="match status" value="1"/>
</dbReference>
<comment type="domain">
    <text evidence="12">The C-terminal coiled-coil domain is crucial for aminoacylation activity.</text>
</comment>
<feature type="domain" description="Methionyl/Valyl/Leucyl/Isoleucyl-tRNA synthetase anticodon-binding" evidence="14">
    <location>
        <begin position="719"/>
        <end position="876"/>
    </location>
</feature>
<dbReference type="InterPro" id="IPR002300">
    <property type="entry name" value="aa-tRNA-synth_Ia"/>
</dbReference>
<evidence type="ECO:0000259" key="14">
    <source>
        <dbReference type="Pfam" id="PF08264"/>
    </source>
</evidence>
<dbReference type="InterPro" id="IPR001412">
    <property type="entry name" value="aa-tRNA-synth_I_CS"/>
</dbReference>
<dbReference type="AlphaFoldDB" id="A0A1B1YQW3"/>
<dbReference type="Gene3D" id="3.90.740.10">
    <property type="entry name" value="Valyl/Leucyl/Isoleucyl-tRNA synthetase, editing domain"/>
    <property type="match status" value="2"/>
</dbReference>
<dbReference type="PRINTS" id="PR00986">
    <property type="entry name" value="TRNASYNTHVAL"/>
</dbReference>
<dbReference type="FunFam" id="3.40.50.620:FF:000032">
    <property type="entry name" value="Valine--tRNA ligase"/>
    <property type="match status" value="1"/>
</dbReference>
<dbReference type="GO" id="GO:0005524">
    <property type="term" value="F:ATP binding"/>
    <property type="evidence" value="ECO:0007669"/>
    <property type="project" value="UniProtKB-UniRule"/>
</dbReference>
<feature type="domain" description="Aminoacyl-tRNA synthetase class Ia" evidence="13">
    <location>
        <begin position="14"/>
        <end position="677"/>
    </location>
</feature>
<dbReference type="NCBIfam" id="NF004349">
    <property type="entry name" value="PRK05729.1"/>
    <property type="match status" value="1"/>
</dbReference>
<accession>A0A1B1YQW3</accession>
<comment type="catalytic activity">
    <reaction evidence="10 12">
        <text>tRNA(Val) + L-valine + ATP = L-valyl-tRNA(Val) + AMP + diphosphate</text>
        <dbReference type="Rhea" id="RHEA:10704"/>
        <dbReference type="Rhea" id="RHEA-COMP:9672"/>
        <dbReference type="Rhea" id="RHEA-COMP:9708"/>
        <dbReference type="ChEBI" id="CHEBI:30616"/>
        <dbReference type="ChEBI" id="CHEBI:33019"/>
        <dbReference type="ChEBI" id="CHEBI:57762"/>
        <dbReference type="ChEBI" id="CHEBI:78442"/>
        <dbReference type="ChEBI" id="CHEBI:78537"/>
        <dbReference type="ChEBI" id="CHEBI:456215"/>
        <dbReference type="EC" id="6.1.1.9"/>
    </reaction>
</comment>
<dbReference type="RefSeq" id="WP_068802635.1">
    <property type="nucleotide sequence ID" value="NZ_CP014671.1"/>
</dbReference>
<dbReference type="PROSITE" id="PS00178">
    <property type="entry name" value="AA_TRNA_LIGASE_I"/>
    <property type="match status" value="1"/>
</dbReference>
<keyword evidence="6 12" id="KW-0067">ATP-binding</keyword>
<dbReference type="SUPFAM" id="SSF50677">
    <property type="entry name" value="ValRS/IleRS/LeuRS editing domain"/>
    <property type="match status" value="1"/>
</dbReference>
<reference evidence="17" key="1">
    <citation type="submission" date="2016-03" db="EMBL/GenBank/DDBJ databases">
        <title>Complete genome sequence of Solimmundus cernigliae, representing a novel lineage of polycyclic aromatic hydrocarbon degraders within the Gammaproteobacteria.</title>
        <authorList>
            <person name="Singleton D.R."/>
            <person name="Dickey A.N."/>
            <person name="Scholl E.H."/>
            <person name="Wright F.A."/>
            <person name="Aitken M.D."/>
        </authorList>
    </citation>
    <scope>NUCLEOTIDE SEQUENCE [LARGE SCALE GENOMIC DNA]</scope>
    <source>
        <strain evidence="17">TR3.2</strain>
    </source>
</reference>
<dbReference type="FunFam" id="1.10.287.380:FF:000001">
    <property type="entry name" value="Valine--tRNA ligase"/>
    <property type="match status" value="1"/>
</dbReference>
<evidence type="ECO:0000259" key="13">
    <source>
        <dbReference type="Pfam" id="PF00133"/>
    </source>
</evidence>
<evidence type="ECO:0000256" key="12">
    <source>
        <dbReference type="HAMAP-Rule" id="MF_02004"/>
    </source>
</evidence>
<gene>
    <name evidence="12" type="primary">valS</name>
    <name evidence="16" type="ORF">PG2T_02270</name>
</gene>
<dbReference type="PANTHER" id="PTHR11946:SF93">
    <property type="entry name" value="VALINE--TRNA LIGASE, CHLOROPLASTIC_MITOCHONDRIAL 2"/>
    <property type="match status" value="1"/>
</dbReference>
<keyword evidence="3 12" id="KW-0963">Cytoplasm</keyword>
<dbReference type="Gene3D" id="3.40.50.620">
    <property type="entry name" value="HUPs"/>
    <property type="match status" value="2"/>
</dbReference>
<evidence type="ECO:0000256" key="4">
    <source>
        <dbReference type="ARBA" id="ARBA00022598"/>
    </source>
</evidence>
<evidence type="ECO:0000256" key="9">
    <source>
        <dbReference type="ARBA" id="ARBA00023146"/>
    </source>
</evidence>
<evidence type="ECO:0000256" key="1">
    <source>
        <dbReference type="ARBA" id="ARBA00004496"/>
    </source>
</evidence>
<keyword evidence="4 12" id="KW-0436">Ligase</keyword>
<dbReference type="Gene3D" id="1.10.730.10">
    <property type="entry name" value="Isoleucyl-tRNA Synthetase, Domain 1"/>
    <property type="match status" value="1"/>
</dbReference>
<comment type="subunit">
    <text evidence="2 12">Monomer.</text>
</comment>
<proteinExistence type="inferred from homology"/>
<dbReference type="InterPro" id="IPR033705">
    <property type="entry name" value="Anticodon_Ia_Val"/>
</dbReference>
<dbReference type="Pfam" id="PF08264">
    <property type="entry name" value="Anticodon_1"/>
    <property type="match status" value="1"/>
</dbReference>
<dbReference type="InParanoid" id="A0A1B1YQW3"/>
<evidence type="ECO:0000259" key="15">
    <source>
        <dbReference type="Pfam" id="PF10458"/>
    </source>
</evidence>
<name>A0A1B1YQW3_9GAMM</name>
<dbReference type="InterPro" id="IPR009008">
    <property type="entry name" value="Val/Leu/Ile-tRNA-synth_edit"/>
</dbReference>